<dbReference type="AlphaFoldDB" id="A0A5B7GDU1"/>
<evidence type="ECO:0000313" key="1">
    <source>
        <dbReference type="EMBL" id="MPC55348.1"/>
    </source>
</evidence>
<proteinExistence type="predicted"/>
<comment type="caution">
    <text evidence="1">The sequence shown here is derived from an EMBL/GenBank/DDBJ whole genome shotgun (WGS) entry which is preliminary data.</text>
</comment>
<accession>A0A5B7GDU1</accession>
<protein>
    <submittedName>
        <fullName evidence="1">Uncharacterized protein</fullName>
    </submittedName>
</protein>
<name>A0A5B7GDU1_PORTR</name>
<reference evidence="1 2" key="1">
    <citation type="submission" date="2019-05" db="EMBL/GenBank/DDBJ databases">
        <title>Another draft genome of Portunus trituberculatus and its Hox gene families provides insights of decapod evolution.</title>
        <authorList>
            <person name="Jeong J.-H."/>
            <person name="Song I."/>
            <person name="Kim S."/>
            <person name="Choi T."/>
            <person name="Kim D."/>
            <person name="Ryu S."/>
            <person name="Kim W."/>
        </authorList>
    </citation>
    <scope>NUCLEOTIDE SEQUENCE [LARGE SCALE GENOMIC DNA]</scope>
    <source>
        <tissue evidence="1">Muscle</tissue>
    </source>
</reference>
<dbReference type="EMBL" id="VSRR010013091">
    <property type="protein sequence ID" value="MPC55348.1"/>
    <property type="molecule type" value="Genomic_DNA"/>
</dbReference>
<organism evidence="1 2">
    <name type="scientific">Portunus trituberculatus</name>
    <name type="common">Swimming crab</name>
    <name type="synonym">Neptunus trituberculatus</name>
    <dbReference type="NCBI Taxonomy" id="210409"/>
    <lineage>
        <taxon>Eukaryota</taxon>
        <taxon>Metazoa</taxon>
        <taxon>Ecdysozoa</taxon>
        <taxon>Arthropoda</taxon>
        <taxon>Crustacea</taxon>
        <taxon>Multicrustacea</taxon>
        <taxon>Malacostraca</taxon>
        <taxon>Eumalacostraca</taxon>
        <taxon>Eucarida</taxon>
        <taxon>Decapoda</taxon>
        <taxon>Pleocyemata</taxon>
        <taxon>Brachyura</taxon>
        <taxon>Eubrachyura</taxon>
        <taxon>Portunoidea</taxon>
        <taxon>Portunidae</taxon>
        <taxon>Portuninae</taxon>
        <taxon>Portunus</taxon>
    </lineage>
</organism>
<sequence>MLPKYAAVLAERLYLSYSGTMRALVSEEFESCPRSEYRLGFLTRDKGFLEIGDIPKSTPFSP</sequence>
<gene>
    <name evidence="1" type="ORF">E2C01_049281</name>
</gene>
<keyword evidence="2" id="KW-1185">Reference proteome</keyword>
<evidence type="ECO:0000313" key="2">
    <source>
        <dbReference type="Proteomes" id="UP000324222"/>
    </source>
</evidence>
<dbReference type="Proteomes" id="UP000324222">
    <property type="component" value="Unassembled WGS sequence"/>
</dbReference>